<dbReference type="PANTHER" id="PTHR24271:SF47">
    <property type="entry name" value="KALLIKREIN-1"/>
    <property type="match status" value="1"/>
</dbReference>
<dbReference type="InterPro" id="IPR001254">
    <property type="entry name" value="Trypsin_dom"/>
</dbReference>
<dbReference type="GO" id="GO:0004252">
    <property type="term" value="F:serine-type endopeptidase activity"/>
    <property type="evidence" value="ECO:0007669"/>
    <property type="project" value="InterPro"/>
</dbReference>
<evidence type="ECO:0000256" key="1">
    <source>
        <dbReference type="ARBA" id="ARBA00023157"/>
    </source>
</evidence>
<feature type="domain" description="Peptidase S1" evidence="2">
    <location>
        <begin position="277"/>
        <end position="463"/>
    </location>
</feature>
<dbReference type="Gene3D" id="2.40.10.10">
    <property type="entry name" value="Trypsin-like serine proteases"/>
    <property type="match status" value="3"/>
</dbReference>
<dbReference type="PANTHER" id="PTHR24271">
    <property type="entry name" value="KALLIKREIN-RELATED"/>
    <property type="match status" value="1"/>
</dbReference>
<dbReference type="EnsemblMetazoa" id="GAUT016728-RA">
    <property type="protein sequence ID" value="GAUT016728-PA"/>
    <property type="gene ID" value="GAUT016728"/>
</dbReference>
<dbReference type="AlphaFoldDB" id="A0A1A9UV76"/>
<dbReference type="VEuPathDB" id="VectorBase:GAUT016728"/>
<protein>
    <recommendedName>
        <fullName evidence="2">Peptidase S1 domain-containing protein</fullName>
    </recommendedName>
</protein>
<evidence type="ECO:0000259" key="2">
    <source>
        <dbReference type="Pfam" id="PF00089"/>
    </source>
</evidence>
<dbReference type="Pfam" id="PF00089">
    <property type="entry name" value="Trypsin"/>
    <property type="match status" value="1"/>
</dbReference>
<sequence>MNLENLFIVMICASIGDQGRIEARKCTKDLVSFQGMTSFAGSIVLVHCKISQQMTWQIGVIISQDAILTAKPEIASECYATYSDTIDGSVVEGLMEASYYPEKALRYFWKLPQLKIILARHPLKVDPERLPALPKQAYQKNCTCVVVSLDLASSKDQTHKIVEKQVVPVNREECESFLHNLHKDVLCLRAPDIFCKVNHHQEYFQGSPLLCNGILTGIVGEIIVNDISYPAQCAKIYEARQWIKSNIGLISRDNAFKADIVAIGYLVANMTTISSLGVLLAEDKVLTGNAPDLSRKNRNYALRSGELISKGFIEYDKNQIMSWRKMEILKDIWPPNRSELQITVIKLKSNIDYGRSQDIKKISLARRKPKKGAKCILVSVYPHWMKLEIDVLNRTDCMKELSEFDQNYLCVRPKFGGRFYENFYTGTPVICDGALIGLIVQIEYIWRSKAIPMIPVYRYKQWIQKTMQELGANPRPEIAVIFEIFDTSTHYLSVGRLILLKTR</sequence>
<dbReference type="InterPro" id="IPR009003">
    <property type="entry name" value="Peptidase_S1_PA"/>
</dbReference>
<keyword evidence="4" id="KW-1185">Reference proteome</keyword>
<dbReference type="GO" id="GO:0006508">
    <property type="term" value="P:proteolysis"/>
    <property type="evidence" value="ECO:0007669"/>
    <property type="project" value="InterPro"/>
</dbReference>
<organism evidence="3 4">
    <name type="scientific">Glossina austeni</name>
    <name type="common">Savannah tsetse fly</name>
    <dbReference type="NCBI Taxonomy" id="7395"/>
    <lineage>
        <taxon>Eukaryota</taxon>
        <taxon>Metazoa</taxon>
        <taxon>Ecdysozoa</taxon>
        <taxon>Arthropoda</taxon>
        <taxon>Hexapoda</taxon>
        <taxon>Insecta</taxon>
        <taxon>Pterygota</taxon>
        <taxon>Neoptera</taxon>
        <taxon>Endopterygota</taxon>
        <taxon>Diptera</taxon>
        <taxon>Brachycera</taxon>
        <taxon>Muscomorpha</taxon>
        <taxon>Hippoboscoidea</taxon>
        <taxon>Glossinidae</taxon>
        <taxon>Glossina</taxon>
    </lineage>
</organism>
<keyword evidence="1" id="KW-1015">Disulfide bond</keyword>
<dbReference type="SUPFAM" id="SSF50494">
    <property type="entry name" value="Trypsin-like serine proteases"/>
    <property type="match status" value="2"/>
</dbReference>
<reference evidence="3" key="1">
    <citation type="submission" date="2020-05" db="UniProtKB">
        <authorList>
            <consortium name="EnsemblMetazoa"/>
        </authorList>
    </citation>
    <scope>IDENTIFICATION</scope>
    <source>
        <strain evidence="3">TTRI</strain>
    </source>
</reference>
<dbReference type="InterPro" id="IPR043504">
    <property type="entry name" value="Peptidase_S1_PA_chymotrypsin"/>
</dbReference>
<accession>A0A1A9UV76</accession>
<evidence type="ECO:0000313" key="3">
    <source>
        <dbReference type="EnsemblMetazoa" id="GAUT016728-PA"/>
    </source>
</evidence>
<evidence type="ECO:0000313" key="4">
    <source>
        <dbReference type="Proteomes" id="UP000078200"/>
    </source>
</evidence>
<dbReference type="GO" id="GO:0030141">
    <property type="term" value="C:secretory granule"/>
    <property type="evidence" value="ECO:0007669"/>
    <property type="project" value="TreeGrafter"/>
</dbReference>
<name>A0A1A9UV76_GLOAU</name>
<dbReference type="Proteomes" id="UP000078200">
    <property type="component" value="Unassembled WGS sequence"/>
</dbReference>
<proteinExistence type="predicted"/>